<evidence type="ECO:0000313" key="3">
    <source>
        <dbReference type="Proteomes" id="UP000824120"/>
    </source>
</evidence>
<dbReference type="Pfam" id="PF13650">
    <property type="entry name" value="Asp_protease_2"/>
    <property type="match status" value="1"/>
</dbReference>
<dbReference type="EMBL" id="JACXVP010000003">
    <property type="protein sequence ID" value="KAG5615916.1"/>
    <property type="molecule type" value="Genomic_DNA"/>
</dbReference>
<keyword evidence="1" id="KW-0732">Signal</keyword>
<evidence type="ECO:0008006" key="4">
    <source>
        <dbReference type="Google" id="ProtNLM"/>
    </source>
</evidence>
<feature type="chain" id="PRO_5039906498" description="Gag-pol polyprotein" evidence="1">
    <location>
        <begin position="18"/>
        <end position="143"/>
    </location>
</feature>
<organism evidence="2 3">
    <name type="scientific">Solanum commersonii</name>
    <name type="common">Commerson's wild potato</name>
    <name type="synonym">Commerson's nightshade</name>
    <dbReference type="NCBI Taxonomy" id="4109"/>
    <lineage>
        <taxon>Eukaryota</taxon>
        <taxon>Viridiplantae</taxon>
        <taxon>Streptophyta</taxon>
        <taxon>Embryophyta</taxon>
        <taxon>Tracheophyta</taxon>
        <taxon>Spermatophyta</taxon>
        <taxon>Magnoliopsida</taxon>
        <taxon>eudicotyledons</taxon>
        <taxon>Gunneridae</taxon>
        <taxon>Pentapetalae</taxon>
        <taxon>asterids</taxon>
        <taxon>lamiids</taxon>
        <taxon>Solanales</taxon>
        <taxon>Solanaceae</taxon>
        <taxon>Solanoideae</taxon>
        <taxon>Solaneae</taxon>
        <taxon>Solanum</taxon>
    </lineage>
</organism>
<dbReference type="SUPFAM" id="SSF50630">
    <property type="entry name" value="Acid proteases"/>
    <property type="match status" value="1"/>
</dbReference>
<dbReference type="Proteomes" id="UP000824120">
    <property type="component" value="Chromosome 3"/>
</dbReference>
<feature type="signal peptide" evidence="1">
    <location>
        <begin position="1"/>
        <end position="17"/>
    </location>
</feature>
<evidence type="ECO:0000256" key="1">
    <source>
        <dbReference type="SAM" id="SignalP"/>
    </source>
</evidence>
<dbReference type="OrthoDB" id="1939491at2759"/>
<keyword evidence="3" id="KW-1185">Reference proteome</keyword>
<proteinExistence type="predicted"/>
<gene>
    <name evidence="2" type="ORF">H5410_015740</name>
</gene>
<comment type="caution">
    <text evidence="2">The sequence shown here is derived from an EMBL/GenBank/DDBJ whole genome shotgun (WGS) entry which is preliminary data.</text>
</comment>
<name>A0A9J5ZVB2_SOLCO</name>
<dbReference type="AlphaFoldDB" id="A0A9J5ZVB2"/>
<accession>A0A9J5ZVB2</accession>
<sequence>MINHMALFNHMTLAALAAQPTSVTPRESLFVNAKMNGKDVRIMVDTGATHNFVTKERAKDLWLNYVASDTMLKTSIALLTTVHGFTPKRFRKGADLYCGSTGLKQHANYIPALRDNLKTLDENLIALTFSQDGASRGNKADLL</sequence>
<protein>
    <recommendedName>
        <fullName evidence="4">Gag-pol polyprotein</fullName>
    </recommendedName>
</protein>
<dbReference type="InterPro" id="IPR021109">
    <property type="entry name" value="Peptidase_aspartic_dom_sf"/>
</dbReference>
<reference evidence="2 3" key="1">
    <citation type="submission" date="2020-09" db="EMBL/GenBank/DDBJ databases">
        <title>De no assembly of potato wild relative species, Solanum commersonii.</title>
        <authorList>
            <person name="Cho K."/>
        </authorList>
    </citation>
    <scope>NUCLEOTIDE SEQUENCE [LARGE SCALE GENOMIC DNA]</scope>
    <source>
        <strain evidence="2">LZ3.2</strain>
        <tissue evidence="2">Leaf</tissue>
    </source>
</reference>
<evidence type="ECO:0000313" key="2">
    <source>
        <dbReference type="EMBL" id="KAG5615916.1"/>
    </source>
</evidence>
<dbReference type="Gene3D" id="2.40.70.10">
    <property type="entry name" value="Acid Proteases"/>
    <property type="match status" value="1"/>
</dbReference>